<organism evidence="1">
    <name type="scientific">marine metagenome</name>
    <dbReference type="NCBI Taxonomy" id="408172"/>
    <lineage>
        <taxon>unclassified sequences</taxon>
        <taxon>metagenomes</taxon>
        <taxon>ecological metagenomes</taxon>
    </lineage>
</organism>
<name>A0A381PPB9_9ZZZZ</name>
<reference evidence="1" key="1">
    <citation type="submission" date="2018-05" db="EMBL/GenBank/DDBJ databases">
        <authorList>
            <person name="Lanie J.A."/>
            <person name="Ng W.-L."/>
            <person name="Kazmierczak K.M."/>
            <person name="Andrzejewski T.M."/>
            <person name="Davidsen T.M."/>
            <person name="Wayne K.J."/>
            <person name="Tettelin H."/>
            <person name="Glass J.I."/>
            <person name="Rusch D."/>
            <person name="Podicherti R."/>
            <person name="Tsui H.-C.T."/>
            <person name="Winkler M.E."/>
        </authorList>
    </citation>
    <scope>NUCLEOTIDE SEQUENCE</scope>
</reference>
<accession>A0A381PPB9</accession>
<protein>
    <submittedName>
        <fullName evidence="1">Uncharacterized protein</fullName>
    </submittedName>
</protein>
<gene>
    <name evidence="1" type="ORF">METZ01_LOCUS21308</name>
</gene>
<dbReference type="AlphaFoldDB" id="A0A381PPB9"/>
<proteinExistence type="predicted"/>
<dbReference type="EMBL" id="UINC01001039">
    <property type="protein sequence ID" value="SUZ68454.1"/>
    <property type="molecule type" value="Genomic_DNA"/>
</dbReference>
<sequence length="37" mass="4017">MEVRELQSISGQGIQIGGVDIRSVTTKLSKTGVVHEY</sequence>
<evidence type="ECO:0000313" key="1">
    <source>
        <dbReference type="EMBL" id="SUZ68454.1"/>
    </source>
</evidence>